<name>A0A366HQM5_9BACT</name>
<sequence>MANSAPLSDSIVFALAKVVDDAQSETRYPSHNEIEFMVNQCGLSQGDPKAQGQVVGKAKRVRAILSWALENDLAKGERFVALLVSNVRSNGGFREASSNFVGVEAIVSLRACFAEQGFNLATDGVLQPSALDSLEGVPLTKALRAYVERARKGVEDAALLTGTSKDLLEATAAHIVTERYGTYPQTSNFPTLLGQAFVVAGLATPQDAPTPGEGPERRVQRALYEVGCAVNKLRNKQGTGHGRPWLPTVTGHEAKCAVEVMGTIAGYLLSTLPPSHG</sequence>
<dbReference type="InterPro" id="IPR026001">
    <property type="entry name" value="Abi-like_C"/>
</dbReference>
<protein>
    <submittedName>
        <fullName evidence="2">Abortive infection Abi-like protein</fullName>
    </submittedName>
</protein>
<evidence type="ECO:0000259" key="1">
    <source>
        <dbReference type="Pfam" id="PF14355"/>
    </source>
</evidence>
<gene>
    <name evidence="2" type="ORF">DES53_102334</name>
</gene>
<proteinExistence type="predicted"/>
<comment type="caution">
    <text evidence="2">The sequence shown here is derived from an EMBL/GenBank/DDBJ whole genome shotgun (WGS) entry which is preliminary data.</text>
</comment>
<dbReference type="OrthoDB" id="4854325at2"/>
<organism evidence="2 3">
    <name type="scientific">Roseimicrobium gellanilyticum</name>
    <dbReference type="NCBI Taxonomy" id="748857"/>
    <lineage>
        <taxon>Bacteria</taxon>
        <taxon>Pseudomonadati</taxon>
        <taxon>Verrucomicrobiota</taxon>
        <taxon>Verrucomicrobiia</taxon>
        <taxon>Verrucomicrobiales</taxon>
        <taxon>Verrucomicrobiaceae</taxon>
        <taxon>Roseimicrobium</taxon>
    </lineage>
</organism>
<accession>A0A366HQM5</accession>
<evidence type="ECO:0000313" key="3">
    <source>
        <dbReference type="Proteomes" id="UP000253426"/>
    </source>
</evidence>
<reference evidence="2 3" key="1">
    <citation type="submission" date="2018-06" db="EMBL/GenBank/DDBJ databases">
        <title>Genomic Encyclopedia of Type Strains, Phase IV (KMG-IV): sequencing the most valuable type-strain genomes for metagenomic binning, comparative biology and taxonomic classification.</title>
        <authorList>
            <person name="Goeker M."/>
        </authorList>
    </citation>
    <scope>NUCLEOTIDE SEQUENCE [LARGE SCALE GENOMIC DNA]</scope>
    <source>
        <strain evidence="2 3">DSM 25532</strain>
    </source>
</reference>
<dbReference type="EMBL" id="QNRR01000002">
    <property type="protein sequence ID" value="RBP45950.1"/>
    <property type="molecule type" value="Genomic_DNA"/>
</dbReference>
<dbReference type="Proteomes" id="UP000253426">
    <property type="component" value="Unassembled WGS sequence"/>
</dbReference>
<dbReference type="RefSeq" id="WP_113957508.1">
    <property type="nucleotide sequence ID" value="NZ_QNRR01000002.1"/>
</dbReference>
<feature type="domain" description="Abortive infection protein-like C-terminal" evidence="1">
    <location>
        <begin position="190"/>
        <end position="269"/>
    </location>
</feature>
<dbReference type="Pfam" id="PF14355">
    <property type="entry name" value="Abi_C"/>
    <property type="match status" value="1"/>
</dbReference>
<keyword evidence="3" id="KW-1185">Reference proteome</keyword>
<dbReference type="AlphaFoldDB" id="A0A366HQM5"/>
<evidence type="ECO:0000313" key="2">
    <source>
        <dbReference type="EMBL" id="RBP45950.1"/>
    </source>
</evidence>